<gene>
    <name evidence="1" type="ORF">E2980_12520</name>
</gene>
<organism evidence="1 2">
    <name type="scientific">Cohnella luojiensis</name>
    <dbReference type="NCBI Taxonomy" id="652876"/>
    <lineage>
        <taxon>Bacteria</taxon>
        <taxon>Bacillati</taxon>
        <taxon>Bacillota</taxon>
        <taxon>Bacilli</taxon>
        <taxon>Bacillales</taxon>
        <taxon>Paenibacillaceae</taxon>
        <taxon>Cohnella</taxon>
    </lineage>
</organism>
<evidence type="ECO:0000313" key="1">
    <source>
        <dbReference type="EMBL" id="TFE25992.1"/>
    </source>
</evidence>
<keyword evidence="2" id="KW-1185">Reference proteome</keyword>
<name>A0A4Y8LXR5_9BACL</name>
<dbReference type="SUPFAM" id="SSF50475">
    <property type="entry name" value="FMN-binding split barrel"/>
    <property type="match status" value="1"/>
</dbReference>
<sequence>MFPLRNVKRICTDTVKIQNFLEQARIGFLGLSSEDVPYVIPLNFVWLKDAIYFHGAEEGRKVTYIEHNPRACFTISENYGTITSQIPANTDTAYMSVIIEGSLVQVTDINEATEAMQVMLDKYVPGYYERQLGKTHLERYVSPLGSKTGIYKLAAVSLSAKEKEEIPDRMFYEGRSVQNDRA</sequence>
<dbReference type="InterPro" id="IPR024747">
    <property type="entry name" value="Pyridox_Oxase-rel"/>
</dbReference>
<comment type="caution">
    <text evidence="1">The sequence shown here is derived from an EMBL/GenBank/DDBJ whole genome shotgun (WGS) entry which is preliminary data.</text>
</comment>
<protein>
    <submittedName>
        <fullName evidence="1">Pyridoxamine 5'-phosphate oxidase family protein</fullName>
    </submittedName>
</protein>
<dbReference type="Gene3D" id="2.30.110.10">
    <property type="entry name" value="Electron Transport, Fmn-binding Protein, Chain A"/>
    <property type="match status" value="1"/>
</dbReference>
<dbReference type="AlphaFoldDB" id="A0A4Y8LXR5"/>
<dbReference type="EMBL" id="SOMN01000016">
    <property type="protein sequence ID" value="TFE25992.1"/>
    <property type="molecule type" value="Genomic_DNA"/>
</dbReference>
<proteinExistence type="predicted"/>
<reference evidence="1 2" key="1">
    <citation type="submission" date="2019-03" db="EMBL/GenBank/DDBJ databases">
        <title>Cohnella endophytica sp. nov., a novel endophytic bacterium isolated from bark of Sonneratia apetala.</title>
        <authorList>
            <person name="Tuo L."/>
        </authorList>
    </citation>
    <scope>NUCLEOTIDE SEQUENCE [LARGE SCALE GENOMIC DNA]</scope>
    <source>
        <strain evidence="1 2">CCTCC AB 208254</strain>
    </source>
</reference>
<dbReference type="PANTHER" id="PTHR34071:SF2">
    <property type="entry name" value="FLAVIN-NUCLEOTIDE-BINDING PROTEIN"/>
    <property type="match status" value="1"/>
</dbReference>
<dbReference type="InterPro" id="IPR012349">
    <property type="entry name" value="Split_barrel_FMN-bd"/>
</dbReference>
<evidence type="ECO:0000313" key="2">
    <source>
        <dbReference type="Proteomes" id="UP000297900"/>
    </source>
</evidence>
<dbReference type="Proteomes" id="UP000297900">
    <property type="component" value="Unassembled WGS sequence"/>
</dbReference>
<dbReference type="Pfam" id="PF12900">
    <property type="entry name" value="Pyridox_ox_2"/>
    <property type="match status" value="1"/>
</dbReference>
<dbReference type="PANTHER" id="PTHR34071">
    <property type="entry name" value="5-NITROIMIDAZOLE ANTIBIOTICS RESISTANCE PROTEIN, NIMA-FAMILY-RELATED PROTEIN-RELATED"/>
    <property type="match status" value="1"/>
</dbReference>
<dbReference type="OrthoDB" id="9794935at2"/>
<accession>A0A4Y8LXR5</accession>